<gene>
    <name evidence="1" type="ORF">PSTT_00230</name>
</gene>
<name>A0A2S4W8C8_9BASI</name>
<sequence>MELPKFTGENFALWERKVEMHLKECGLLRFIQQPMLPDPTTKQKK</sequence>
<protein>
    <submittedName>
        <fullName evidence="1">Uncharacterized protein</fullName>
    </submittedName>
</protein>
<dbReference type="OrthoDB" id="10445195at2759"/>
<reference evidence="1" key="1">
    <citation type="submission" date="2017-12" db="EMBL/GenBank/DDBJ databases">
        <title>Gene loss provides genomic basis for host adaptation in cereal stripe rust fungi.</title>
        <authorList>
            <person name="Xia C."/>
        </authorList>
    </citation>
    <scope>NUCLEOTIDE SEQUENCE [LARGE SCALE GENOMIC DNA]</scope>
    <source>
        <strain evidence="1">93-210</strain>
    </source>
</reference>
<dbReference type="AlphaFoldDB" id="A0A2S4W8C8"/>
<organism evidence="1 2">
    <name type="scientific">Puccinia striiformis</name>
    <dbReference type="NCBI Taxonomy" id="27350"/>
    <lineage>
        <taxon>Eukaryota</taxon>
        <taxon>Fungi</taxon>
        <taxon>Dikarya</taxon>
        <taxon>Basidiomycota</taxon>
        <taxon>Pucciniomycotina</taxon>
        <taxon>Pucciniomycetes</taxon>
        <taxon>Pucciniales</taxon>
        <taxon>Pucciniaceae</taxon>
        <taxon>Puccinia</taxon>
    </lineage>
</organism>
<dbReference type="VEuPathDB" id="FungiDB:PSTT_00230"/>
<evidence type="ECO:0000313" key="1">
    <source>
        <dbReference type="EMBL" id="POW18006.1"/>
    </source>
</evidence>
<dbReference type="Proteomes" id="UP000239156">
    <property type="component" value="Unassembled WGS sequence"/>
</dbReference>
<dbReference type="EMBL" id="PKSL01000001">
    <property type="protein sequence ID" value="POW18006.1"/>
    <property type="molecule type" value="Genomic_DNA"/>
</dbReference>
<comment type="caution">
    <text evidence="1">The sequence shown here is derived from an EMBL/GenBank/DDBJ whole genome shotgun (WGS) entry which is preliminary data.</text>
</comment>
<accession>A0A2S4W8C8</accession>
<evidence type="ECO:0000313" key="2">
    <source>
        <dbReference type="Proteomes" id="UP000239156"/>
    </source>
</evidence>
<dbReference type="VEuPathDB" id="FungiDB:PSHT_05789"/>
<keyword evidence="2" id="KW-1185">Reference proteome</keyword>
<proteinExistence type="predicted"/>